<evidence type="ECO:0000256" key="9">
    <source>
        <dbReference type="ARBA" id="ARBA00023004"/>
    </source>
</evidence>
<dbReference type="GO" id="GO:0051536">
    <property type="term" value="F:iron-sulfur cluster binding"/>
    <property type="evidence" value="ECO:0007669"/>
    <property type="project" value="UniProtKB-KW"/>
</dbReference>
<keyword evidence="16" id="KW-1185">Reference proteome</keyword>
<organism evidence="15 16">
    <name type="scientific">Halolamina pelagica</name>
    <dbReference type="NCBI Taxonomy" id="699431"/>
    <lineage>
        <taxon>Archaea</taxon>
        <taxon>Methanobacteriati</taxon>
        <taxon>Methanobacteriota</taxon>
        <taxon>Stenosarchaea group</taxon>
        <taxon>Halobacteria</taxon>
        <taxon>Halobacteriales</taxon>
        <taxon>Haloferacaceae</taxon>
    </lineage>
</organism>
<dbReference type="RefSeq" id="WP_074880108.1">
    <property type="nucleotide sequence ID" value="NZ_FOXI01000017.1"/>
</dbReference>
<evidence type="ECO:0000256" key="10">
    <source>
        <dbReference type="ARBA" id="ARBA00023014"/>
    </source>
</evidence>
<dbReference type="GO" id="GO:0046872">
    <property type="term" value="F:metal ion binding"/>
    <property type="evidence" value="ECO:0007669"/>
    <property type="project" value="UniProtKB-KW"/>
</dbReference>
<proteinExistence type="inferred from homology"/>
<evidence type="ECO:0000256" key="11">
    <source>
        <dbReference type="ARBA" id="ARBA00023204"/>
    </source>
</evidence>
<keyword evidence="11" id="KW-0234">DNA repair</keyword>
<evidence type="ECO:0000256" key="12">
    <source>
        <dbReference type="ARBA" id="ARBA00023295"/>
    </source>
</evidence>
<protein>
    <recommendedName>
        <fullName evidence="5">Adenine DNA glycosylase</fullName>
        <ecNumber evidence="4">3.2.2.31</ecNumber>
    </recommendedName>
</protein>
<evidence type="ECO:0000256" key="2">
    <source>
        <dbReference type="ARBA" id="ARBA00001966"/>
    </source>
</evidence>
<comment type="cofactor">
    <cofactor evidence="2">
        <name>[4Fe-4S] cluster</name>
        <dbReference type="ChEBI" id="CHEBI:49883"/>
    </cofactor>
</comment>
<dbReference type="PANTHER" id="PTHR42944">
    <property type="entry name" value="ADENINE DNA GLYCOSYLASE"/>
    <property type="match status" value="1"/>
</dbReference>
<dbReference type="Proteomes" id="UP000183769">
    <property type="component" value="Unassembled WGS sequence"/>
</dbReference>
<dbReference type="Gene3D" id="1.10.1670.10">
    <property type="entry name" value="Helix-hairpin-Helix base-excision DNA repair enzymes (C-terminal)"/>
    <property type="match status" value="1"/>
</dbReference>
<dbReference type="InterPro" id="IPR000445">
    <property type="entry name" value="HhH_motif"/>
</dbReference>
<dbReference type="Pfam" id="PF00633">
    <property type="entry name" value="HHH"/>
    <property type="match status" value="1"/>
</dbReference>
<sequence length="316" mass="35035">MTDAADAGDDAAADAPPLPPDLDLDAIREALIAWYEADHRPFPWRETDDAYEIHVSEVMSQQTQLDRVVSAWEAFRDRWPTVDALAAADRSEVVAFWTDHSLGYNNRAKYLHEAANQVVDEYGGEYPESPAELAELMGVGPYTANAVASFAFNNGNAVVDTNVERVTYRAFDTPDDDSAFEQAARRLMPEGESRVWNNAIMELGGVACTKSPNCDEAGCPWREWCDAYQTGDFTAPDVTEQPSFEGSRRQFRGRIVRALSDGDAVAVDDLGHRIRVDYAPDGEHGREWLDGLLDDLADDGLVETEEADGERVARLR</sequence>
<dbReference type="OrthoDB" id="206280at2157"/>
<evidence type="ECO:0000256" key="4">
    <source>
        <dbReference type="ARBA" id="ARBA00012045"/>
    </source>
</evidence>
<keyword evidence="8" id="KW-0378">Hydrolase</keyword>
<evidence type="ECO:0000256" key="13">
    <source>
        <dbReference type="SAM" id="MobiDB-lite"/>
    </source>
</evidence>
<keyword evidence="10" id="KW-0411">Iron-sulfur</keyword>
<dbReference type="Gene3D" id="1.10.340.30">
    <property type="entry name" value="Hypothetical protein, domain 2"/>
    <property type="match status" value="1"/>
</dbReference>
<evidence type="ECO:0000256" key="8">
    <source>
        <dbReference type="ARBA" id="ARBA00022801"/>
    </source>
</evidence>
<dbReference type="Pfam" id="PF00730">
    <property type="entry name" value="HhH-GPD"/>
    <property type="match status" value="1"/>
</dbReference>
<evidence type="ECO:0000256" key="6">
    <source>
        <dbReference type="ARBA" id="ARBA00022723"/>
    </source>
</evidence>
<dbReference type="AlphaFoldDB" id="A0A1I5VCC6"/>
<keyword evidence="12" id="KW-0326">Glycosidase</keyword>
<evidence type="ECO:0000313" key="16">
    <source>
        <dbReference type="Proteomes" id="UP000183769"/>
    </source>
</evidence>
<feature type="region of interest" description="Disordered" evidence="13">
    <location>
        <begin position="1"/>
        <end position="20"/>
    </location>
</feature>
<evidence type="ECO:0000256" key="7">
    <source>
        <dbReference type="ARBA" id="ARBA00022763"/>
    </source>
</evidence>
<dbReference type="GO" id="GO:0034039">
    <property type="term" value="F:8-oxo-7,8-dihydroguanine DNA N-glycosylase activity"/>
    <property type="evidence" value="ECO:0007669"/>
    <property type="project" value="TreeGrafter"/>
</dbReference>
<reference evidence="16" key="1">
    <citation type="submission" date="2016-10" db="EMBL/GenBank/DDBJ databases">
        <authorList>
            <person name="Varghese N."/>
            <person name="Submissions S."/>
        </authorList>
    </citation>
    <scope>NUCLEOTIDE SEQUENCE [LARGE SCALE GENOMIC DNA]</scope>
    <source>
        <strain evidence="16">CGMCC 1.10329</strain>
    </source>
</reference>
<dbReference type="EMBL" id="FOXI01000017">
    <property type="protein sequence ID" value="SFQ05204.1"/>
    <property type="molecule type" value="Genomic_DNA"/>
</dbReference>
<dbReference type="EC" id="3.2.2.31" evidence="4"/>
<feature type="compositionally biased region" description="Acidic residues" evidence="13">
    <location>
        <begin position="1"/>
        <end position="12"/>
    </location>
</feature>
<dbReference type="CDD" id="cd00056">
    <property type="entry name" value="ENDO3c"/>
    <property type="match status" value="1"/>
</dbReference>
<dbReference type="GO" id="GO:0006298">
    <property type="term" value="P:mismatch repair"/>
    <property type="evidence" value="ECO:0007669"/>
    <property type="project" value="TreeGrafter"/>
</dbReference>
<evidence type="ECO:0000256" key="1">
    <source>
        <dbReference type="ARBA" id="ARBA00000843"/>
    </source>
</evidence>
<dbReference type="InterPro" id="IPR003265">
    <property type="entry name" value="HhH-GPD_domain"/>
</dbReference>
<dbReference type="PANTHER" id="PTHR42944:SF1">
    <property type="entry name" value="ADENINE DNA GLYCOSYLASE"/>
    <property type="match status" value="1"/>
</dbReference>
<accession>A0A1I5VCC6</accession>
<dbReference type="SMART" id="SM00478">
    <property type="entry name" value="ENDO3c"/>
    <property type="match status" value="1"/>
</dbReference>
<evidence type="ECO:0000256" key="5">
    <source>
        <dbReference type="ARBA" id="ARBA00022023"/>
    </source>
</evidence>
<evidence type="ECO:0000256" key="3">
    <source>
        <dbReference type="ARBA" id="ARBA00008343"/>
    </source>
</evidence>
<keyword evidence="9" id="KW-0408">Iron</keyword>
<dbReference type="InterPro" id="IPR044298">
    <property type="entry name" value="MIG/MutY"/>
</dbReference>
<dbReference type="GO" id="GO:0032357">
    <property type="term" value="F:oxidized purine DNA binding"/>
    <property type="evidence" value="ECO:0007669"/>
    <property type="project" value="TreeGrafter"/>
</dbReference>
<comment type="catalytic activity">
    <reaction evidence="1">
        <text>Hydrolyzes free adenine bases from 7,8-dihydro-8-oxoguanine:adenine mismatched double-stranded DNA, leaving an apurinic site.</text>
        <dbReference type="EC" id="3.2.2.31"/>
    </reaction>
</comment>
<dbReference type="SUPFAM" id="SSF48150">
    <property type="entry name" value="DNA-glycosylase"/>
    <property type="match status" value="1"/>
</dbReference>
<dbReference type="GO" id="GO:0000701">
    <property type="term" value="F:purine-specific mismatch base pair DNA N-glycosylase activity"/>
    <property type="evidence" value="ECO:0007669"/>
    <property type="project" value="UniProtKB-EC"/>
</dbReference>
<dbReference type="GO" id="GO:0035485">
    <property type="term" value="F:adenine/guanine mispair binding"/>
    <property type="evidence" value="ECO:0007669"/>
    <property type="project" value="TreeGrafter"/>
</dbReference>
<feature type="domain" description="HhH-GPD" evidence="14">
    <location>
        <begin position="59"/>
        <end position="206"/>
    </location>
</feature>
<keyword evidence="6" id="KW-0479">Metal-binding</keyword>
<comment type="similarity">
    <text evidence="3">Belongs to the Nth/MutY family.</text>
</comment>
<dbReference type="InterPro" id="IPR011257">
    <property type="entry name" value="DNA_glycosylase"/>
</dbReference>
<evidence type="ECO:0000313" key="15">
    <source>
        <dbReference type="EMBL" id="SFQ05204.1"/>
    </source>
</evidence>
<dbReference type="GO" id="GO:0006284">
    <property type="term" value="P:base-excision repair"/>
    <property type="evidence" value="ECO:0007669"/>
    <property type="project" value="InterPro"/>
</dbReference>
<dbReference type="InterPro" id="IPR023170">
    <property type="entry name" value="HhH_base_excis_C"/>
</dbReference>
<name>A0A1I5VCC6_9EURY</name>
<keyword evidence="7" id="KW-0227">DNA damage</keyword>
<gene>
    <name evidence="15" type="ORF">SAMN05216277_11727</name>
</gene>
<evidence type="ECO:0000259" key="14">
    <source>
        <dbReference type="SMART" id="SM00478"/>
    </source>
</evidence>